<dbReference type="SUPFAM" id="SSF51230">
    <property type="entry name" value="Single hybrid motif"/>
    <property type="match status" value="1"/>
</dbReference>
<keyword evidence="3" id="KW-1133">Transmembrane helix</keyword>
<evidence type="ECO:0000313" key="6">
    <source>
        <dbReference type="Proteomes" id="UP000238916"/>
    </source>
</evidence>
<accession>A0A2U3KC48</accession>
<proteinExistence type="predicted"/>
<evidence type="ECO:0000259" key="4">
    <source>
        <dbReference type="Pfam" id="PF25990"/>
    </source>
</evidence>
<dbReference type="InterPro" id="IPR050465">
    <property type="entry name" value="UPF0194_transport"/>
</dbReference>
<dbReference type="Proteomes" id="UP000238916">
    <property type="component" value="Unassembled WGS sequence"/>
</dbReference>
<keyword evidence="3" id="KW-0472">Membrane</keyword>
<dbReference type="Gene3D" id="2.40.30.170">
    <property type="match status" value="1"/>
</dbReference>
<dbReference type="EMBL" id="OMOF01000089">
    <property type="protein sequence ID" value="SPF37231.1"/>
    <property type="molecule type" value="Genomic_DNA"/>
</dbReference>
<comment type="subcellular location">
    <subcellularLocation>
        <location evidence="1">Cell envelope</location>
    </subcellularLocation>
</comment>
<dbReference type="InterPro" id="IPR058636">
    <property type="entry name" value="Beta-barrel_YknX"/>
</dbReference>
<dbReference type="GO" id="GO:0030313">
    <property type="term" value="C:cell envelope"/>
    <property type="evidence" value="ECO:0007669"/>
    <property type="project" value="UniProtKB-SubCell"/>
</dbReference>
<feature type="transmembrane region" description="Helical" evidence="3">
    <location>
        <begin position="12"/>
        <end position="33"/>
    </location>
</feature>
<keyword evidence="3" id="KW-0812">Transmembrane</keyword>
<organism evidence="5 6">
    <name type="scientific">Candidatus Desulfosporosinus infrequens</name>
    <dbReference type="NCBI Taxonomy" id="2043169"/>
    <lineage>
        <taxon>Bacteria</taxon>
        <taxon>Bacillati</taxon>
        <taxon>Bacillota</taxon>
        <taxon>Clostridia</taxon>
        <taxon>Eubacteriales</taxon>
        <taxon>Desulfitobacteriaceae</taxon>
        <taxon>Desulfosporosinus</taxon>
    </lineage>
</organism>
<dbReference type="PANTHER" id="PTHR32347">
    <property type="entry name" value="EFFLUX SYSTEM COMPONENT YKNX-RELATED"/>
    <property type="match status" value="1"/>
</dbReference>
<evidence type="ECO:0000256" key="1">
    <source>
        <dbReference type="ARBA" id="ARBA00004196"/>
    </source>
</evidence>
<protein>
    <submittedName>
        <fullName evidence="5">Putative efflux system component YhbJ</fullName>
    </submittedName>
</protein>
<evidence type="ECO:0000256" key="2">
    <source>
        <dbReference type="ARBA" id="ARBA00023054"/>
    </source>
</evidence>
<dbReference type="InterPro" id="IPR011053">
    <property type="entry name" value="Single_hybrid_motif"/>
</dbReference>
<dbReference type="Pfam" id="PF25990">
    <property type="entry name" value="Beta-barrel_YknX"/>
    <property type="match status" value="1"/>
</dbReference>
<evidence type="ECO:0000256" key="3">
    <source>
        <dbReference type="SAM" id="Phobius"/>
    </source>
</evidence>
<feature type="domain" description="YknX-like beta-barrel" evidence="4">
    <location>
        <begin position="149"/>
        <end position="242"/>
    </location>
</feature>
<gene>
    <name evidence="5" type="ORF">SBF1_1790002</name>
</gene>
<keyword evidence="2" id="KW-0175">Coiled coil</keyword>
<sequence length="245" mass="26042">MAEADSKKKKLPRALIGGIVALLIAVGAGYYLYMMRYVSTDDAQISVAEGNSVPITVAFPGRLSTWKVNLNDDVNQGEVIGTESNQSVLSANPLLLPMVTADQLLAGRLIEMENIRSPISGKVLQTNAAAGQGVQPGQVLAVIANANQLQVTANIQETDISKIRVGQIVDLDLDGLPGQQLHGLVSRIDDVTESVFSIVPNVTAASGSYTNVEQRVPVIIQITDKNLAKKTLVPGMSAHVQIHVQ</sequence>
<name>A0A2U3KC48_9FIRM</name>
<dbReference type="AlphaFoldDB" id="A0A2U3KC48"/>
<evidence type="ECO:0000313" key="5">
    <source>
        <dbReference type="EMBL" id="SPF37231.1"/>
    </source>
</evidence>
<reference evidence="6" key="1">
    <citation type="submission" date="2018-02" db="EMBL/GenBank/DDBJ databases">
        <authorList>
            <person name="Hausmann B."/>
        </authorList>
    </citation>
    <scope>NUCLEOTIDE SEQUENCE [LARGE SCALE GENOMIC DNA]</scope>
    <source>
        <strain evidence="6">Peat soil MAG SbF1</strain>
    </source>
</reference>